<dbReference type="InterPro" id="IPR006047">
    <property type="entry name" value="GH13_cat_dom"/>
</dbReference>
<keyword evidence="5" id="KW-1185">Reference proteome</keyword>
<dbReference type="GO" id="GO:0005975">
    <property type="term" value="P:carbohydrate metabolic process"/>
    <property type="evidence" value="ECO:0007669"/>
    <property type="project" value="InterPro"/>
</dbReference>
<reference evidence="4" key="1">
    <citation type="journal article" date="2021" name="Genome Biol. Evol.">
        <title>A High-Quality Reference Genome for a Parasitic Bivalve with Doubly Uniparental Inheritance (Bivalvia: Unionida).</title>
        <authorList>
            <person name="Smith C.H."/>
        </authorList>
    </citation>
    <scope>NUCLEOTIDE SEQUENCE</scope>
    <source>
        <strain evidence="4">CHS0354</strain>
    </source>
</reference>
<dbReference type="InterPro" id="IPR045857">
    <property type="entry name" value="O16G_dom_2"/>
</dbReference>
<evidence type="ECO:0000313" key="5">
    <source>
        <dbReference type="Proteomes" id="UP001195483"/>
    </source>
</evidence>
<dbReference type="PANTHER" id="PTHR10357">
    <property type="entry name" value="ALPHA-AMYLASE FAMILY MEMBER"/>
    <property type="match status" value="1"/>
</dbReference>
<proteinExistence type="predicted"/>
<dbReference type="EMBL" id="JAEAOA010001917">
    <property type="protein sequence ID" value="KAK3595956.1"/>
    <property type="molecule type" value="Genomic_DNA"/>
</dbReference>
<feature type="domain" description="Glycosyl hydrolase family 13 catalytic" evidence="3">
    <location>
        <begin position="131"/>
        <end position="500"/>
    </location>
</feature>
<feature type="compositionally biased region" description="Basic and acidic residues" evidence="1">
    <location>
        <begin position="9"/>
        <end position="20"/>
    </location>
</feature>
<feature type="transmembrane region" description="Helical" evidence="2">
    <location>
        <begin position="88"/>
        <end position="112"/>
    </location>
</feature>
<reference evidence="4" key="3">
    <citation type="submission" date="2023-05" db="EMBL/GenBank/DDBJ databases">
        <authorList>
            <person name="Smith C.H."/>
        </authorList>
    </citation>
    <scope>NUCLEOTIDE SEQUENCE</scope>
    <source>
        <strain evidence="4">CHS0354</strain>
        <tissue evidence="4">Mantle</tissue>
    </source>
</reference>
<dbReference type="Pfam" id="PF16028">
    <property type="entry name" value="SLC3A2_N"/>
    <property type="match status" value="1"/>
</dbReference>
<dbReference type="SUPFAM" id="SSF51445">
    <property type="entry name" value="(Trans)glycosidases"/>
    <property type="match status" value="1"/>
</dbReference>
<feature type="region of interest" description="Disordered" evidence="1">
    <location>
        <begin position="1"/>
        <end position="47"/>
    </location>
</feature>
<protein>
    <recommendedName>
        <fullName evidence="3">Glycosyl hydrolase family 13 catalytic domain-containing protein</fullName>
    </recommendedName>
</protein>
<comment type="caution">
    <text evidence="4">The sequence shown here is derived from an EMBL/GenBank/DDBJ whole genome shotgun (WGS) entry which is preliminary data.</text>
</comment>
<evidence type="ECO:0000256" key="1">
    <source>
        <dbReference type="SAM" id="MobiDB-lite"/>
    </source>
</evidence>
<evidence type="ECO:0000313" key="4">
    <source>
        <dbReference type="EMBL" id="KAK3595956.1"/>
    </source>
</evidence>
<keyword evidence="2" id="KW-1133">Transmembrane helix</keyword>
<sequence>MENENMNHPQEEKEKLKDFDEPAPGEVEVNEHDESKVKFLNGGKDASPGDPHVVVEVSSDNSYVSFTGLGKEELMKYADDPFWVRIRYILFALFWIGWLAMLIAAIVIIVLAPRCPERPDLKWYQTEVIYQIFPKSFQDTTVNKDEPGAGVGDLQGIINHVPDLEDLGVKALWINSIYQSGGLYDGNDVQDHKAIDPIFGSQDTFDALRKITKKKVMKLILDFIPNHTGKNHSWFISSKAKAEKYAEYYIWADGKGVDKKQPPNNWLNLYGRSAWTYDSTRMQFYYHKGLPDYPDLNLRNPDVQAEMNNILEYWLNKGVDGFSIVGAQYLMENESLIDETTEGEFTIDNPDNMGLIKTWREILNRYSDKPGREKVLIMNVVELNNSSSSYYGAGIHIIPSKTLTRFGTTCDAQCLSSKLANDVHVGKWLGWMLDNDETPRFGNVEKHLYKVLQTLHLLFPGTAFVYYGDEIAMKNGNVTGLDIKDPVSKLYNQPTRDAFRTPMMWTIGNHFGFCSDDIVPWLPVNTDGLSVQAKTAYKLGSSTPSMHDSFKDLVALRRQEAFQWGTVEKQEAVHNNEIFYFTRNAKGFPSYLVAINMAAVNKEIAYSFSHLADKMTAVYHSEEGMLSGSPSVDTKSKSIGFSKRGEVYVFQY</sequence>
<evidence type="ECO:0000259" key="3">
    <source>
        <dbReference type="SMART" id="SM00642"/>
    </source>
</evidence>
<gene>
    <name evidence="4" type="ORF">CHS0354_032470</name>
</gene>
<reference evidence="4" key="2">
    <citation type="journal article" date="2021" name="Genome Biol. Evol.">
        <title>Developing a high-quality reference genome for a parasitic bivalve with doubly uniparental inheritance (Bivalvia: Unionida).</title>
        <authorList>
            <person name="Smith C.H."/>
        </authorList>
    </citation>
    <scope>NUCLEOTIDE SEQUENCE</scope>
    <source>
        <strain evidence="4">CHS0354</strain>
        <tissue evidence="4">Mantle</tissue>
    </source>
</reference>
<keyword evidence="2" id="KW-0472">Membrane</keyword>
<dbReference type="AlphaFoldDB" id="A0AAE0SPT8"/>
<name>A0AAE0SPT8_9BIVA</name>
<dbReference type="PANTHER" id="PTHR10357:SF179">
    <property type="entry name" value="NEUTRAL AND BASIC AMINO ACID TRANSPORT PROTEIN RBAT"/>
    <property type="match status" value="1"/>
</dbReference>
<dbReference type="Proteomes" id="UP001195483">
    <property type="component" value="Unassembled WGS sequence"/>
</dbReference>
<dbReference type="Gene3D" id="3.20.20.80">
    <property type="entry name" value="Glycosidases"/>
    <property type="match status" value="1"/>
</dbReference>
<dbReference type="Gene3D" id="3.90.400.10">
    <property type="entry name" value="Oligo-1,6-glucosidase, Domain 2"/>
    <property type="match status" value="1"/>
</dbReference>
<accession>A0AAE0SPT8</accession>
<dbReference type="SMART" id="SM00642">
    <property type="entry name" value="Aamy"/>
    <property type="match status" value="1"/>
</dbReference>
<dbReference type="InterPro" id="IPR017853">
    <property type="entry name" value="GH"/>
</dbReference>
<evidence type="ECO:0000256" key="2">
    <source>
        <dbReference type="SAM" id="Phobius"/>
    </source>
</evidence>
<organism evidence="4 5">
    <name type="scientific">Potamilus streckersoni</name>
    <dbReference type="NCBI Taxonomy" id="2493646"/>
    <lineage>
        <taxon>Eukaryota</taxon>
        <taxon>Metazoa</taxon>
        <taxon>Spiralia</taxon>
        <taxon>Lophotrochozoa</taxon>
        <taxon>Mollusca</taxon>
        <taxon>Bivalvia</taxon>
        <taxon>Autobranchia</taxon>
        <taxon>Heteroconchia</taxon>
        <taxon>Palaeoheterodonta</taxon>
        <taxon>Unionida</taxon>
        <taxon>Unionoidea</taxon>
        <taxon>Unionidae</taxon>
        <taxon>Ambleminae</taxon>
        <taxon>Lampsilini</taxon>
        <taxon>Potamilus</taxon>
    </lineage>
</organism>
<keyword evidence="2" id="KW-0812">Transmembrane</keyword>
<dbReference type="Pfam" id="PF00128">
    <property type="entry name" value="Alpha-amylase"/>
    <property type="match status" value="2"/>
</dbReference>
<dbReference type="InterPro" id="IPR031984">
    <property type="entry name" value="SLC3A2_N"/>
</dbReference>